<evidence type="ECO:0000313" key="8">
    <source>
        <dbReference type="EMBL" id="MET3559108.1"/>
    </source>
</evidence>
<dbReference type="Gene3D" id="1.10.1740.10">
    <property type="match status" value="1"/>
</dbReference>
<protein>
    <submittedName>
        <fullName evidence="8">RNA polymerase sigma-70 factor (ECF subfamily)</fullName>
    </submittedName>
</protein>
<dbReference type="Proteomes" id="UP001549122">
    <property type="component" value="Unassembled WGS sequence"/>
</dbReference>
<keyword evidence="5" id="KW-0804">Transcription</keyword>
<dbReference type="PANTHER" id="PTHR43133">
    <property type="entry name" value="RNA POLYMERASE ECF-TYPE SIGMA FACTO"/>
    <property type="match status" value="1"/>
</dbReference>
<dbReference type="InterPro" id="IPR013324">
    <property type="entry name" value="RNA_pol_sigma_r3/r4-like"/>
</dbReference>
<evidence type="ECO:0000256" key="2">
    <source>
        <dbReference type="ARBA" id="ARBA00023015"/>
    </source>
</evidence>
<sequence length="165" mass="19263">MKLDAYSEQLISWAKEVVAYLVASGVKPSDAEDVLQDVFVRLLEAEFILPGAKIRAWMYRTAIRRYIDLYRRDKKYHEILQKEFFRPEELLFCDKGDYDDLRDAISNLPKAQRLALDLYYFQGFSIQEMAHIAGSSQSKIKMDLLRGRQTLKDLLEKEGVYNGNI</sequence>
<dbReference type="Pfam" id="PF08281">
    <property type="entry name" value="Sigma70_r4_2"/>
    <property type="match status" value="1"/>
</dbReference>
<evidence type="ECO:0000256" key="3">
    <source>
        <dbReference type="ARBA" id="ARBA00023082"/>
    </source>
</evidence>
<dbReference type="EMBL" id="JBEPLO010000034">
    <property type="protein sequence ID" value="MET3559108.1"/>
    <property type="molecule type" value="Genomic_DNA"/>
</dbReference>
<feature type="domain" description="RNA polymerase sigma factor 70 region 4 type 2" evidence="7">
    <location>
        <begin position="99"/>
        <end position="151"/>
    </location>
</feature>
<dbReference type="RefSeq" id="WP_354366196.1">
    <property type="nucleotide sequence ID" value="NZ_JBEPLO010000034.1"/>
</dbReference>
<accession>A0ABV2FKT3</accession>
<dbReference type="Gene3D" id="1.10.10.10">
    <property type="entry name" value="Winged helix-like DNA-binding domain superfamily/Winged helix DNA-binding domain"/>
    <property type="match status" value="1"/>
</dbReference>
<dbReference type="InterPro" id="IPR013325">
    <property type="entry name" value="RNA_pol_sigma_r2"/>
</dbReference>
<dbReference type="PANTHER" id="PTHR43133:SF52">
    <property type="entry name" value="ECF RNA POLYMERASE SIGMA FACTOR SIGL"/>
    <property type="match status" value="1"/>
</dbReference>
<gene>
    <name evidence="8" type="ORF">ABID29_002257</name>
</gene>
<keyword evidence="3" id="KW-0731">Sigma factor</keyword>
<dbReference type="SUPFAM" id="SSF88659">
    <property type="entry name" value="Sigma3 and sigma4 domains of RNA polymerase sigma factors"/>
    <property type="match status" value="1"/>
</dbReference>
<dbReference type="CDD" id="cd06171">
    <property type="entry name" value="Sigma70_r4"/>
    <property type="match status" value="1"/>
</dbReference>
<comment type="similarity">
    <text evidence="1">Belongs to the sigma-70 factor family. ECF subfamily.</text>
</comment>
<evidence type="ECO:0000259" key="7">
    <source>
        <dbReference type="Pfam" id="PF08281"/>
    </source>
</evidence>
<keyword evidence="9" id="KW-1185">Reference proteome</keyword>
<organism evidence="8 9">
    <name type="scientific">Streptococcus rupicaprae</name>
    <dbReference type="NCBI Taxonomy" id="759619"/>
    <lineage>
        <taxon>Bacteria</taxon>
        <taxon>Bacillati</taxon>
        <taxon>Bacillota</taxon>
        <taxon>Bacilli</taxon>
        <taxon>Lactobacillales</taxon>
        <taxon>Streptococcaceae</taxon>
        <taxon>Streptococcus</taxon>
    </lineage>
</organism>
<keyword evidence="4" id="KW-0238">DNA-binding</keyword>
<evidence type="ECO:0000256" key="5">
    <source>
        <dbReference type="ARBA" id="ARBA00023163"/>
    </source>
</evidence>
<evidence type="ECO:0000256" key="4">
    <source>
        <dbReference type="ARBA" id="ARBA00023125"/>
    </source>
</evidence>
<name>A0ABV2FKT3_9STRE</name>
<dbReference type="SUPFAM" id="SSF88946">
    <property type="entry name" value="Sigma2 domain of RNA polymerase sigma factors"/>
    <property type="match status" value="1"/>
</dbReference>
<evidence type="ECO:0000313" key="9">
    <source>
        <dbReference type="Proteomes" id="UP001549122"/>
    </source>
</evidence>
<proteinExistence type="inferred from homology"/>
<dbReference type="NCBIfam" id="TIGR02937">
    <property type="entry name" value="sigma70-ECF"/>
    <property type="match status" value="1"/>
</dbReference>
<dbReference type="Pfam" id="PF04542">
    <property type="entry name" value="Sigma70_r2"/>
    <property type="match status" value="1"/>
</dbReference>
<dbReference type="InterPro" id="IPR014284">
    <property type="entry name" value="RNA_pol_sigma-70_dom"/>
</dbReference>
<feature type="domain" description="RNA polymerase sigma-70 region 2" evidence="6">
    <location>
        <begin position="16"/>
        <end position="75"/>
    </location>
</feature>
<keyword evidence="2" id="KW-0805">Transcription regulation</keyword>
<dbReference type="InterPro" id="IPR013249">
    <property type="entry name" value="RNA_pol_sigma70_r4_t2"/>
</dbReference>
<comment type="caution">
    <text evidence="8">The sequence shown here is derived from an EMBL/GenBank/DDBJ whole genome shotgun (WGS) entry which is preliminary data.</text>
</comment>
<dbReference type="InterPro" id="IPR036388">
    <property type="entry name" value="WH-like_DNA-bd_sf"/>
</dbReference>
<evidence type="ECO:0000259" key="6">
    <source>
        <dbReference type="Pfam" id="PF04542"/>
    </source>
</evidence>
<reference evidence="8 9" key="1">
    <citation type="submission" date="2024-06" db="EMBL/GenBank/DDBJ databases">
        <title>Genomic Encyclopedia of Type Strains, Phase IV (KMG-IV): sequencing the most valuable type-strain genomes for metagenomic binning, comparative biology and taxonomic classification.</title>
        <authorList>
            <person name="Goeker M."/>
        </authorList>
    </citation>
    <scope>NUCLEOTIDE SEQUENCE [LARGE SCALE GENOMIC DNA]</scope>
    <source>
        <strain evidence="8 9">DSM 28303</strain>
    </source>
</reference>
<evidence type="ECO:0000256" key="1">
    <source>
        <dbReference type="ARBA" id="ARBA00010641"/>
    </source>
</evidence>
<dbReference type="InterPro" id="IPR039425">
    <property type="entry name" value="RNA_pol_sigma-70-like"/>
</dbReference>
<dbReference type="InterPro" id="IPR007627">
    <property type="entry name" value="RNA_pol_sigma70_r2"/>
</dbReference>